<dbReference type="EnsemblMetazoa" id="RPRC013812-RA">
    <property type="protein sequence ID" value="RPRC013812-PA"/>
    <property type="gene ID" value="RPRC013812"/>
</dbReference>
<dbReference type="HOGENOM" id="CLU_020840_3_3_1"/>
<evidence type="ECO:0000256" key="6">
    <source>
        <dbReference type="ARBA" id="ARBA00022723"/>
    </source>
</evidence>
<dbReference type="Pfam" id="PF00856">
    <property type="entry name" value="SET"/>
    <property type="match status" value="1"/>
</dbReference>
<evidence type="ECO:0008006" key="10">
    <source>
        <dbReference type="Google" id="ProtNLM"/>
    </source>
</evidence>
<keyword evidence="2" id="KW-0158">Chromosome</keyword>
<dbReference type="InterPro" id="IPR001214">
    <property type="entry name" value="SET_dom"/>
</dbReference>
<dbReference type="InterPro" id="IPR050973">
    <property type="entry name" value="H3K9_Histone-Lys_N-MTase"/>
</dbReference>
<dbReference type="GO" id="GO:0042054">
    <property type="term" value="F:histone methyltransferase activity"/>
    <property type="evidence" value="ECO:0007669"/>
    <property type="project" value="InterPro"/>
</dbReference>
<evidence type="ECO:0000313" key="8">
    <source>
        <dbReference type="EnsemblMetazoa" id="RPRC013812-PA"/>
    </source>
</evidence>
<dbReference type="GO" id="GO:0005634">
    <property type="term" value="C:nucleus"/>
    <property type="evidence" value="ECO:0007669"/>
    <property type="project" value="InterPro"/>
</dbReference>
<evidence type="ECO:0000256" key="5">
    <source>
        <dbReference type="ARBA" id="ARBA00022691"/>
    </source>
</evidence>
<dbReference type="Proteomes" id="UP000015103">
    <property type="component" value="Unassembled WGS sequence"/>
</dbReference>
<evidence type="ECO:0000256" key="4">
    <source>
        <dbReference type="ARBA" id="ARBA00022679"/>
    </source>
</evidence>
<evidence type="ECO:0000256" key="1">
    <source>
        <dbReference type="ARBA" id="ARBA00004286"/>
    </source>
</evidence>
<dbReference type="PANTHER" id="PTHR46223:SF3">
    <property type="entry name" value="HISTONE-LYSINE N-METHYLTRANSFERASE SET-23"/>
    <property type="match status" value="1"/>
</dbReference>
<keyword evidence="5" id="KW-0949">S-adenosyl-L-methionine</keyword>
<organism evidence="8 9">
    <name type="scientific">Rhodnius prolixus</name>
    <name type="common">Triatomid bug</name>
    <dbReference type="NCBI Taxonomy" id="13249"/>
    <lineage>
        <taxon>Eukaryota</taxon>
        <taxon>Metazoa</taxon>
        <taxon>Ecdysozoa</taxon>
        <taxon>Arthropoda</taxon>
        <taxon>Hexapoda</taxon>
        <taxon>Insecta</taxon>
        <taxon>Pterygota</taxon>
        <taxon>Neoptera</taxon>
        <taxon>Paraneoptera</taxon>
        <taxon>Hemiptera</taxon>
        <taxon>Heteroptera</taxon>
        <taxon>Panheteroptera</taxon>
        <taxon>Cimicomorpha</taxon>
        <taxon>Reduviidae</taxon>
        <taxon>Triatominae</taxon>
        <taxon>Rhodnius</taxon>
    </lineage>
</organism>
<evidence type="ECO:0000256" key="3">
    <source>
        <dbReference type="ARBA" id="ARBA00022603"/>
    </source>
</evidence>
<dbReference type="SUPFAM" id="SSF82199">
    <property type="entry name" value="SET domain"/>
    <property type="match status" value="1"/>
</dbReference>
<reference evidence="8" key="1">
    <citation type="submission" date="2015-05" db="UniProtKB">
        <authorList>
            <consortium name="EnsemblMetazoa"/>
        </authorList>
    </citation>
    <scope>IDENTIFICATION</scope>
</reference>
<dbReference type="STRING" id="13249.T1IBZ2"/>
<keyword evidence="7" id="KW-0862">Zinc</keyword>
<dbReference type="PROSITE" id="PS50280">
    <property type="entry name" value="SET"/>
    <property type="match status" value="1"/>
</dbReference>
<comment type="subcellular location">
    <subcellularLocation>
        <location evidence="1">Chromosome</location>
    </subcellularLocation>
</comment>
<dbReference type="Gene3D" id="2.170.270.10">
    <property type="entry name" value="SET domain"/>
    <property type="match status" value="1"/>
</dbReference>
<sequence length="248" mass="27877">MHTSVIDHYSHPDVNVIYVKESFKGPGVTDEMFKEFFKNVCACMQAGCDNIEECYCLETYGQNYENGLLKHEQLSSQKGVFECSRFCCCSASCNNSIVQNGPSKNLLIQKAGNKGYGVFAGVYFPKGSFISEYAGEIIGQAEAQKRLGDPDCTKYLMLVREHSKNTMIETYVDASKFGNIGRYLNHSCEPNCVVIPIRIGRVIPMLCFFTSRPVAKGEELTYFYCPESSIHSNMRCYCGAQRCCKYLP</sequence>
<dbReference type="GO" id="GO:0032259">
    <property type="term" value="P:methylation"/>
    <property type="evidence" value="ECO:0007669"/>
    <property type="project" value="UniProtKB-KW"/>
</dbReference>
<dbReference type="eggNOG" id="KOG1082">
    <property type="taxonomic scope" value="Eukaryota"/>
</dbReference>
<dbReference type="AlphaFoldDB" id="T1IBZ2"/>
<dbReference type="InParanoid" id="T1IBZ2"/>
<dbReference type="GO" id="GO:0008170">
    <property type="term" value="F:N-methyltransferase activity"/>
    <property type="evidence" value="ECO:0007669"/>
    <property type="project" value="UniProtKB-ARBA"/>
</dbReference>
<dbReference type="GO" id="GO:0008757">
    <property type="term" value="F:S-adenosylmethionine-dependent methyltransferase activity"/>
    <property type="evidence" value="ECO:0007669"/>
    <property type="project" value="UniProtKB-ARBA"/>
</dbReference>
<evidence type="ECO:0000256" key="2">
    <source>
        <dbReference type="ARBA" id="ARBA00022454"/>
    </source>
</evidence>
<dbReference type="SMART" id="SM00317">
    <property type="entry name" value="SET"/>
    <property type="match status" value="1"/>
</dbReference>
<dbReference type="OMA" id="QNGPLNC"/>
<proteinExistence type="predicted"/>
<evidence type="ECO:0000313" key="9">
    <source>
        <dbReference type="Proteomes" id="UP000015103"/>
    </source>
</evidence>
<accession>T1IBZ2</accession>
<dbReference type="InterPro" id="IPR046341">
    <property type="entry name" value="SET_dom_sf"/>
</dbReference>
<dbReference type="GO" id="GO:0005694">
    <property type="term" value="C:chromosome"/>
    <property type="evidence" value="ECO:0007669"/>
    <property type="project" value="UniProtKB-SubCell"/>
</dbReference>
<dbReference type="PANTHER" id="PTHR46223">
    <property type="entry name" value="HISTONE-LYSINE N-METHYLTRANSFERASE SUV39H"/>
    <property type="match status" value="1"/>
</dbReference>
<dbReference type="VEuPathDB" id="VectorBase:RPRC013812"/>
<dbReference type="EMBL" id="ACPB03012393">
    <property type="status" value="NOT_ANNOTATED_CDS"/>
    <property type="molecule type" value="Genomic_DNA"/>
</dbReference>
<dbReference type="GO" id="GO:0008270">
    <property type="term" value="F:zinc ion binding"/>
    <property type="evidence" value="ECO:0007669"/>
    <property type="project" value="InterPro"/>
</dbReference>
<protein>
    <recommendedName>
        <fullName evidence="10">Histone-lysine N-methyltransferase set-23</fullName>
    </recommendedName>
</protein>
<name>T1IBZ2_RHOPR</name>
<dbReference type="PROSITE" id="PS50867">
    <property type="entry name" value="PRE_SET"/>
    <property type="match status" value="1"/>
</dbReference>
<keyword evidence="3" id="KW-0489">Methyltransferase</keyword>
<dbReference type="InterPro" id="IPR007728">
    <property type="entry name" value="Pre-SET_dom"/>
</dbReference>
<keyword evidence="4" id="KW-0808">Transferase</keyword>
<dbReference type="FunCoup" id="T1IBZ2">
    <property type="interactions" value="176"/>
</dbReference>
<dbReference type="InterPro" id="IPR003616">
    <property type="entry name" value="Post-SET_dom"/>
</dbReference>
<keyword evidence="9" id="KW-1185">Reference proteome</keyword>
<evidence type="ECO:0000256" key="7">
    <source>
        <dbReference type="ARBA" id="ARBA00022833"/>
    </source>
</evidence>
<dbReference type="PROSITE" id="PS50868">
    <property type="entry name" value="POST_SET"/>
    <property type="match status" value="1"/>
</dbReference>
<keyword evidence="6" id="KW-0479">Metal-binding</keyword>